<dbReference type="PANTHER" id="PTHR11276">
    <property type="entry name" value="DNA POLYMERASE TYPE-X FAMILY MEMBER"/>
    <property type="match status" value="1"/>
</dbReference>
<dbReference type="FunFam" id="1.10.150.110:FF:000002">
    <property type="entry name" value="DNA polymerase beta"/>
    <property type="match status" value="1"/>
</dbReference>
<evidence type="ECO:0000256" key="20">
    <source>
        <dbReference type="ARBA" id="ARBA00023242"/>
    </source>
</evidence>
<dbReference type="GO" id="GO:0006260">
    <property type="term" value="P:DNA replication"/>
    <property type="evidence" value="ECO:0007669"/>
    <property type="project" value="UniProtKB-KW"/>
</dbReference>
<dbReference type="SMART" id="SM00278">
    <property type="entry name" value="HhH1"/>
    <property type="match status" value="2"/>
</dbReference>
<evidence type="ECO:0000259" key="27">
    <source>
        <dbReference type="SMART" id="SM00278"/>
    </source>
</evidence>
<dbReference type="Gene3D" id="1.10.150.110">
    <property type="entry name" value="DNA polymerase beta, N-terminal domain-like"/>
    <property type="match status" value="1"/>
</dbReference>
<keyword evidence="8 26" id="KW-0808">Transferase</keyword>
<feature type="domain" description="DNA-directed DNA polymerase X" evidence="28">
    <location>
        <begin position="10"/>
        <end position="338"/>
    </location>
</feature>
<evidence type="ECO:0000256" key="11">
    <source>
        <dbReference type="ARBA" id="ARBA00022723"/>
    </source>
</evidence>
<comment type="function">
    <text evidence="23">Repair polymerase that plays a key role in base-excision repair. During this process, the damaged base is excised by specific DNA glycosylases, the DNA backbone is nicked at the abasic site by an apurinic/apyrimidic (AP) endonuclease, and POLB removes 5'-deoxyribose-phosphate from the preincised AP site acting as a 5'-deoxyribose-phosphate lyase (5'-dRP lyase); through its DNA polymerase activity, it adds one nucleotide to the 3' end of the arising single-nucleotide gap. Conducts 'gap-filling' DNA synthesis in a stepwise distributive fashion rather than in a processive fashion as for other DNA polymerases. It is also able to cleave sugar-phosphate bonds 3' to an intact AP site, acting as an AP lyase.</text>
</comment>
<evidence type="ECO:0000256" key="24">
    <source>
        <dbReference type="ARBA" id="ARBA00049244"/>
    </source>
</evidence>
<dbReference type="OMA" id="ERDVFDW"/>
<dbReference type="GO" id="GO:0046872">
    <property type="term" value="F:metal ion binding"/>
    <property type="evidence" value="ECO:0007669"/>
    <property type="project" value="UniProtKB-UniRule"/>
</dbReference>
<evidence type="ECO:0000256" key="15">
    <source>
        <dbReference type="ARBA" id="ARBA00022932"/>
    </source>
</evidence>
<dbReference type="GO" id="GO:0003677">
    <property type="term" value="F:DNA binding"/>
    <property type="evidence" value="ECO:0007669"/>
    <property type="project" value="UniProtKB-UniRule"/>
</dbReference>
<dbReference type="InterPro" id="IPR002054">
    <property type="entry name" value="DNA-dir_DNA_pol_X"/>
</dbReference>
<dbReference type="Gene3D" id="3.30.210.10">
    <property type="entry name" value="DNA polymerase, thumb domain"/>
    <property type="match status" value="1"/>
</dbReference>
<dbReference type="OrthoDB" id="205514at2759"/>
<keyword evidence="5" id="KW-0488">Methylation</keyword>
<evidence type="ECO:0000256" key="2">
    <source>
        <dbReference type="ARBA" id="ARBA00004123"/>
    </source>
</evidence>
<evidence type="ECO:0000256" key="3">
    <source>
        <dbReference type="ARBA" id="ARBA00004496"/>
    </source>
</evidence>
<comment type="similarity">
    <text evidence="4 26">Belongs to the DNA polymerase type-X family.</text>
</comment>
<dbReference type="Pfam" id="PF14716">
    <property type="entry name" value="HHH_8"/>
    <property type="match status" value="1"/>
</dbReference>
<evidence type="ECO:0000256" key="23">
    <source>
        <dbReference type="ARBA" id="ARBA00045548"/>
    </source>
</evidence>
<comment type="cofactor">
    <cofactor evidence="1">
        <name>Mg(2+)</name>
        <dbReference type="ChEBI" id="CHEBI:18420"/>
    </cofactor>
</comment>
<keyword evidence="15 26" id="KW-0239">DNA-directed DNA polymerase</keyword>
<keyword evidence="16" id="KW-0915">Sodium</keyword>
<dbReference type="InterPro" id="IPR029398">
    <property type="entry name" value="PolB_thumb"/>
</dbReference>
<dbReference type="KEGG" id="pmrn:116946577"/>
<evidence type="ECO:0000256" key="17">
    <source>
        <dbReference type="ARBA" id="ARBA00023125"/>
    </source>
</evidence>
<keyword evidence="20 26" id="KW-0539">Nucleus</keyword>
<dbReference type="InterPro" id="IPR028207">
    <property type="entry name" value="DNA_pol_B_palm_palm"/>
</dbReference>
<name>S4RCE7_PETMA</name>
<evidence type="ECO:0000313" key="31">
    <source>
        <dbReference type="RefSeq" id="XP_032817546.1"/>
    </source>
</evidence>
<dbReference type="InterPro" id="IPR027421">
    <property type="entry name" value="DNA_pol_lamdba_lyase_dom_sf"/>
</dbReference>
<dbReference type="InterPro" id="IPR010996">
    <property type="entry name" value="HHH_MUS81"/>
</dbReference>
<dbReference type="GO" id="GO:0003887">
    <property type="term" value="F:DNA-directed DNA polymerase activity"/>
    <property type="evidence" value="ECO:0007669"/>
    <property type="project" value="UniProtKB-UniRule"/>
</dbReference>
<dbReference type="InterPro" id="IPR003583">
    <property type="entry name" value="Hlx-hairpin-Hlx_DNA-bd_motif"/>
</dbReference>
<sequence>MSKRKAPQETLNEGITDFLFELANYEKNVNRAIHKYNAYRKAAAVIAKYPNKIKSGSEAKQLEGVGVQIAKKIDEFLSTGKLQKLEKIRLDDTSSSINFLTRITGIGPAVAKKLYDEGIRTLDDLKNNVERLNHHQRIGLKYFEDFEKRIPRTELMKMQDLVCKDIQALDPDYIATVCGSFRRGAESSGDMDVLLTYESYSSESKKQPFLLHRVVDHLKSTGFLSETLSRGDTKFMGVGRLPVVDGDDDDETNRPHRRIDIRLVPKDQYFCGVLYFTGSDIFNKNMRTRALEMGFTLNEYSIRPIGITGVIGEALPVYSEQDIFSYIGWSYREPKDRSE</sequence>
<dbReference type="PRINTS" id="PR00869">
    <property type="entry name" value="DNAPOLX"/>
</dbReference>
<accession>S4RCE7</accession>
<evidence type="ECO:0000313" key="30">
    <source>
        <dbReference type="Proteomes" id="UP001318040"/>
    </source>
</evidence>
<comment type="subcellular location">
    <subcellularLocation>
        <location evidence="3">Cytoplasm</location>
    </subcellularLocation>
    <subcellularLocation>
        <location evidence="2 26">Nucleus</location>
    </subcellularLocation>
</comment>
<dbReference type="HOGENOM" id="CLU_008698_1_0_1"/>
<dbReference type="SUPFAM" id="SSF81585">
    <property type="entry name" value="PsbU/PolX domain-like"/>
    <property type="match status" value="1"/>
</dbReference>
<reference evidence="31" key="1">
    <citation type="submission" date="2025-04" db="UniProtKB">
        <authorList>
            <consortium name="RefSeq"/>
        </authorList>
    </citation>
    <scope>IDENTIFICATION</scope>
    <source>
        <tissue evidence="31">Sperm</tissue>
    </source>
</reference>
<dbReference type="GO" id="GO:0005737">
    <property type="term" value="C:cytoplasm"/>
    <property type="evidence" value="ECO:0007669"/>
    <property type="project" value="UniProtKB-SubCell"/>
</dbReference>
<reference evidence="30" key="2">
    <citation type="submission" date="2025-05" db="UniProtKB">
        <authorList>
            <consortium name="RefSeq"/>
        </authorList>
    </citation>
    <scope>NUCLEOTIDE SEQUENCE [LARGE SCALE GENOMIC DNA]</scope>
</reference>
<keyword evidence="14" id="KW-0832">Ubl conjugation</keyword>
<organism evidence="29">
    <name type="scientific">Petromyzon marinus</name>
    <name type="common">Sea lamprey</name>
    <dbReference type="NCBI Taxonomy" id="7757"/>
    <lineage>
        <taxon>Eukaryota</taxon>
        <taxon>Metazoa</taxon>
        <taxon>Chordata</taxon>
        <taxon>Craniata</taxon>
        <taxon>Vertebrata</taxon>
        <taxon>Cyclostomata</taxon>
        <taxon>Hyperoartia</taxon>
        <taxon>Petromyzontiformes</taxon>
        <taxon>Petromyzontidae</taxon>
        <taxon>Petromyzon</taxon>
    </lineage>
</organism>
<evidence type="ECO:0000256" key="8">
    <source>
        <dbReference type="ARBA" id="ARBA00022679"/>
    </source>
</evidence>
<evidence type="ECO:0000256" key="1">
    <source>
        <dbReference type="ARBA" id="ARBA00001946"/>
    </source>
</evidence>
<evidence type="ECO:0000256" key="25">
    <source>
        <dbReference type="PIRSR" id="PIRSR622312-50"/>
    </source>
</evidence>
<evidence type="ECO:0000313" key="29">
    <source>
        <dbReference type="Ensembl" id="ENSPMAP00000002879.1"/>
    </source>
</evidence>
<evidence type="ECO:0000256" key="13">
    <source>
        <dbReference type="ARBA" id="ARBA00022842"/>
    </source>
</evidence>
<dbReference type="SUPFAM" id="SSF81301">
    <property type="entry name" value="Nucleotidyltransferase"/>
    <property type="match status" value="1"/>
</dbReference>
<keyword evidence="10" id="KW-0235">DNA replication</keyword>
<dbReference type="PANTHER" id="PTHR11276:SF42">
    <property type="entry name" value="DNA POLYMERASE BETA"/>
    <property type="match status" value="1"/>
</dbReference>
<dbReference type="GO" id="GO:0006284">
    <property type="term" value="P:base-excision repair"/>
    <property type="evidence" value="ECO:0007669"/>
    <property type="project" value="TreeGrafter"/>
</dbReference>
<evidence type="ECO:0000256" key="10">
    <source>
        <dbReference type="ARBA" id="ARBA00022705"/>
    </source>
</evidence>
<evidence type="ECO:0000256" key="12">
    <source>
        <dbReference type="ARBA" id="ARBA00022763"/>
    </source>
</evidence>
<dbReference type="InterPro" id="IPR022312">
    <property type="entry name" value="DNA_pol_X"/>
</dbReference>
<dbReference type="Gene3D" id="3.30.460.10">
    <property type="entry name" value="Beta Polymerase, domain 2"/>
    <property type="match status" value="1"/>
</dbReference>
<comment type="function">
    <text evidence="26">DNA polymerase that functions in several pathways of DNA repair. Involved in base excision repair (BER) responsible for repair of lesions that give rise to abasic (AP) sites in DNA. Also contributes to DNA double-strand break repair by non-homologous end joining and homologous recombination. Has both template-dependent and template-independent (terminal transferase) DNA polymerase activities. Has also a 5'-deoxyribose-5-phosphate lyase (dRP lyase) activity.</text>
</comment>
<keyword evidence="7" id="KW-0237">DNA synthesis</keyword>
<dbReference type="RefSeq" id="XP_032817546.1">
    <property type="nucleotide sequence ID" value="XM_032961655.1"/>
</dbReference>
<keyword evidence="19" id="KW-0456">Lyase</keyword>
<dbReference type="GO" id="GO:0006303">
    <property type="term" value="P:double-strand break repair via nonhomologous end joining"/>
    <property type="evidence" value="ECO:0007669"/>
    <property type="project" value="TreeGrafter"/>
</dbReference>
<evidence type="ECO:0000256" key="6">
    <source>
        <dbReference type="ARBA" id="ARBA00022490"/>
    </source>
</evidence>
<dbReference type="GO" id="GO:0005634">
    <property type="term" value="C:nucleus"/>
    <property type="evidence" value="ECO:0007669"/>
    <property type="project" value="UniProtKB-SubCell"/>
</dbReference>
<evidence type="ECO:0000256" key="4">
    <source>
        <dbReference type="ARBA" id="ARBA00008323"/>
    </source>
</evidence>
<dbReference type="FunFam" id="1.10.150.20:FF:000026">
    <property type="entry name" value="DNA polymerase beta"/>
    <property type="match status" value="1"/>
</dbReference>
<keyword evidence="6" id="KW-0963">Cytoplasm</keyword>
<dbReference type="InterPro" id="IPR018944">
    <property type="entry name" value="DNA_pol_lambd_fingers_domain"/>
</dbReference>
<dbReference type="Ensembl" id="ENSPMAT00000002893.1">
    <property type="protein sequence ID" value="ENSPMAP00000002879.1"/>
    <property type="gene ID" value="ENSPMAG00000002633.1"/>
</dbReference>
<dbReference type="CTD" id="5423"/>
<dbReference type="CDD" id="cd00141">
    <property type="entry name" value="NT_POLXc"/>
    <property type="match status" value="1"/>
</dbReference>
<dbReference type="Proteomes" id="UP001318040">
    <property type="component" value="Chromosome 1"/>
</dbReference>
<evidence type="ECO:0000256" key="19">
    <source>
        <dbReference type="ARBA" id="ARBA00023239"/>
    </source>
</evidence>
<dbReference type="AlphaFoldDB" id="S4RCE7"/>
<dbReference type="Gene3D" id="1.10.150.20">
    <property type="entry name" value="5' to 3' exonuclease, C-terminal subdomain"/>
    <property type="match status" value="1"/>
</dbReference>
<evidence type="ECO:0000256" key="21">
    <source>
        <dbReference type="ARBA" id="ARBA00044632"/>
    </source>
</evidence>
<evidence type="ECO:0000256" key="7">
    <source>
        <dbReference type="ARBA" id="ARBA00022634"/>
    </source>
</evidence>
<dbReference type="GeneTree" id="ENSGT00940000156918"/>
<dbReference type="Pfam" id="PF10391">
    <property type="entry name" value="DNA_pol_lambd_f"/>
    <property type="match status" value="1"/>
</dbReference>
<keyword evidence="13" id="KW-0460">Magnesium</keyword>
<dbReference type="GO" id="GO:0140078">
    <property type="term" value="F:class I DNA-(apurinic or apyrimidinic site) endonuclease activity"/>
    <property type="evidence" value="ECO:0007669"/>
    <property type="project" value="UniProtKB-EC"/>
</dbReference>
<comment type="catalytic activity">
    <reaction evidence="21">
        <text>2'-deoxyribonucleotide-(2'-deoxyribose 5'-phosphate)-2'-deoxyribonucleotide-DNA = a 3'-end 2'-deoxyribonucleotide-(2,3-dehydro-2,3-deoxyribose 5'-phosphate)-DNA + a 5'-end 5'-phospho-2'-deoxyribonucleoside-DNA + H(+)</text>
        <dbReference type="Rhea" id="RHEA:66592"/>
        <dbReference type="Rhea" id="RHEA-COMP:13180"/>
        <dbReference type="Rhea" id="RHEA-COMP:16897"/>
        <dbReference type="Rhea" id="RHEA-COMP:17067"/>
        <dbReference type="ChEBI" id="CHEBI:15378"/>
        <dbReference type="ChEBI" id="CHEBI:136412"/>
        <dbReference type="ChEBI" id="CHEBI:157695"/>
        <dbReference type="ChEBI" id="CHEBI:167181"/>
        <dbReference type="EC" id="4.2.99.18"/>
    </reaction>
</comment>
<evidence type="ECO:0000256" key="18">
    <source>
        <dbReference type="ARBA" id="ARBA00023204"/>
    </source>
</evidence>
<proteinExistence type="inferred from homology"/>
<evidence type="ECO:0000256" key="16">
    <source>
        <dbReference type="ARBA" id="ARBA00023053"/>
    </source>
</evidence>
<dbReference type="FunFam" id="3.30.210.10:FF:000002">
    <property type="entry name" value="DNA polymerase"/>
    <property type="match status" value="1"/>
</dbReference>
<comment type="catalytic activity">
    <reaction evidence="22">
        <text>a 5'-end 2'-deoxyribose-2'-deoxyribonucleotide-DNA = (2E,4S)-4-hydroxypenten-2-al-5-phosphate + a 5'-end 5'-phospho-2'-deoxyribonucleoside-DNA + H(+)</text>
        <dbReference type="Rhea" id="RHEA:76255"/>
        <dbReference type="Rhea" id="RHEA-COMP:13180"/>
        <dbReference type="Rhea" id="RHEA-COMP:18657"/>
        <dbReference type="ChEBI" id="CHEBI:15378"/>
        <dbReference type="ChEBI" id="CHEBI:136412"/>
        <dbReference type="ChEBI" id="CHEBI:195194"/>
        <dbReference type="ChEBI" id="CHEBI:195195"/>
    </reaction>
</comment>
<dbReference type="EC" id="2.7.7.7" evidence="26"/>
<evidence type="ECO:0000259" key="28">
    <source>
        <dbReference type="SMART" id="SM00483"/>
    </source>
</evidence>
<dbReference type="SUPFAM" id="SSF47802">
    <property type="entry name" value="DNA polymerase beta, N-terminal domain-like"/>
    <property type="match status" value="1"/>
</dbReference>
<dbReference type="FunFam" id="3.30.460.10:FF:000021">
    <property type="entry name" value="DNA polymerase beta"/>
    <property type="match status" value="1"/>
</dbReference>
<dbReference type="PRINTS" id="PR00870">
    <property type="entry name" value="DNAPOLXBETA"/>
</dbReference>
<dbReference type="GeneID" id="116946577"/>
<dbReference type="InterPro" id="IPR037160">
    <property type="entry name" value="DNA_Pol_thumb_sf"/>
</dbReference>
<keyword evidence="11" id="KW-0479">Metal-binding</keyword>
<evidence type="ECO:0000256" key="26">
    <source>
        <dbReference type="RuleBase" id="RU366014"/>
    </source>
</evidence>
<keyword evidence="17" id="KW-0238">DNA-binding</keyword>
<keyword evidence="9 26" id="KW-0548">Nucleotidyltransferase</keyword>
<dbReference type="InterPro" id="IPR043519">
    <property type="entry name" value="NT_sf"/>
</dbReference>
<keyword evidence="18 26" id="KW-0234">DNA repair</keyword>
<dbReference type="InterPro" id="IPR002008">
    <property type="entry name" value="DNA_pol_X_beta-like"/>
</dbReference>
<comment type="catalytic activity">
    <reaction evidence="24 26">
        <text>DNA(n) + a 2'-deoxyribonucleoside 5'-triphosphate = DNA(n+1) + diphosphate</text>
        <dbReference type="Rhea" id="RHEA:22508"/>
        <dbReference type="Rhea" id="RHEA-COMP:17339"/>
        <dbReference type="Rhea" id="RHEA-COMP:17340"/>
        <dbReference type="ChEBI" id="CHEBI:33019"/>
        <dbReference type="ChEBI" id="CHEBI:61560"/>
        <dbReference type="ChEBI" id="CHEBI:173112"/>
        <dbReference type="EC" id="2.7.7.7"/>
    </reaction>
</comment>
<dbReference type="SMART" id="SM00483">
    <property type="entry name" value="POLXc"/>
    <property type="match status" value="1"/>
</dbReference>
<dbReference type="Pfam" id="PF14792">
    <property type="entry name" value="DNA_pol_B_palm"/>
    <property type="match status" value="1"/>
</dbReference>
<evidence type="ECO:0000256" key="22">
    <source>
        <dbReference type="ARBA" id="ARBA00044678"/>
    </source>
</evidence>
<protein>
    <recommendedName>
        <fullName evidence="26">DNA polymerase</fullName>
        <ecNumber evidence="26">2.7.7.7</ecNumber>
    </recommendedName>
</protein>
<dbReference type="Pfam" id="PF14791">
    <property type="entry name" value="DNA_pol_B_thumb"/>
    <property type="match status" value="1"/>
</dbReference>
<keyword evidence="12 26" id="KW-0227">DNA damage</keyword>
<feature type="active site" description="Nucleophile; Schiff-base intermediate with DNA; for 5'-dRP lyase activity" evidence="25">
    <location>
        <position position="72"/>
    </location>
</feature>
<evidence type="ECO:0000256" key="9">
    <source>
        <dbReference type="ARBA" id="ARBA00022695"/>
    </source>
</evidence>
<keyword evidence="30" id="KW-1185">Reference proteome</keyword>
<feature type="domain" description="Helix-hairpin-helix DNA-binding motif class 1" evidence="27">
    <location>
        <begin position="57"/>
        <end position="76"/>
    </location>
</feature>
<evidence type="ECO:0000256" key="5">
    <source>
        <dbReference type="ARBA" id="ARBA00022481"/>
    </source>
</evidence>
<gene>
    <name evidence="29 31" type="primary">POLB</name>
</gene>
<evidence type="ECO:0000256" key="14">
    <source>
        <dbReference type="ARBA" id="ARBA00022843"/>
    </source>
</evidence>
<feature type="domain" description="Helix-hairpin-helix DNA-binding motif class 1" evidence="27">
    <location>
        <begin position="98"/>
        <end position="117"/>
    </location>
</feature>
<reference evidence="29" key="3">
    <citation type="submission" date="2025-05" db="UniProtKB">
        <authorList>
            <consortium name="Ensembl"/>
        </authorList>
    </citation>
    <scope>IDENTIFICATION</scope>
</reference>
<dbReference type="STRING" id="7757.ENSPMAP00000002879"/>